<dbReference type="AlphaFoldDB" id="A0A2S7MW58"/>
<feature type="transmembrane region" description="Helical" evidence="1">
    <location>
        <begin position="202"/>
        <end position="223"/>
    </location>
</feature>
<dbReference type="EMBL" id="PKOZ01000016">
    <property type="protein sequence ID" value="PQD93996.1"/>
    <property type="molecule type" value="Genomic_DNA"/>
</dbReference>
<dbReference type="Proteomes" id="UP000239663">
    <property type="component" value="Unassembled WGS sequence"/>
</dbReference>
<proteinExistence type="predicted"/>
<sequence length="360" mass="42425">MLRLPATEFGLAKLVFKDIFPIVHRELDYWEERANSIPNEELRIQARASIANKAFHCEGGSILALLAGDNKTKVIQFIVAYQTISDYLDNLCDRSTSLDPKDFALLHESMKHALNPQAELKNYYEQREDQNDGGYLADLVKTCQEVLRDLPHYEEIQPYLFELCGYYCDLQIHKHVIWEERVDRLQAWFETYRHRLPEGMTWYEFSACAGSTLGIFCLVSYAVRPRFRNDLAKDVRDAYFPYVQGLHIMLDYFIDQEEDRIGNDLNFCFYYESEKKMIERLCYFLEQANLDIEKIPDSRFHKMVNQGLVGIYLADGKVAEQKDVKTHVRKLLKQGGFRSYFFYWNCKVYYAMRKVSKRTG</sequence>
<comment type="caution">
    <text evidence="2">The sequence shown here is derived from an EMBL/GenBank/DDBJ whole genome shotgun (WGS) entry which is preliminary data.</text>
</comment>
<evidence type="ECO:0000313" key="2">
    <source>
        <dbReference type="EMBL" id="PQD93996.1"/>
    </source>
</evidence>
<keyword evidence="3" id="KW-1185">Reference proteome</keyword>
<dbReference type="Pfam" id="PF10776">
    <property type="entry name" value="DUF2600"/>
    <property type="match status" value="1"/>
</dbReference>
<keyword evidence="1" id="KW-0812">Transmembrane</keyword>
<protein>
    <submittedName>
        <fullName evidence="2">DUF2600 domain-containing protein</fullName>
    </submittedName>
</protein>
<gene>
    <name evidence="2" type="ORF">CYL18_16620</name>
</gene>
<organism evidence="2 3">
    <name type="scientific">Pradoshia eiseniae</name>
    <dbReference type="NCBI Taxonomy" id="2064768"/>
    <lineage>
        <taxon>Bacteria</taxon>
        <taxon>Bacillati</taxon>
        <taxon>Bacillota</taxon>
        <taxon>Bacilli</taxon>
        <taxon>Bacillales</taxon>
        <taxon>Bacillaceae</taxon>
        <taxon>Pradoshia</taxon>
    </lineage>
</organism>
<keyword evidence="1" id="KW-1133">Transmembrane helix</keyword>
<reference evidence="2 3" key="1">
    <citation type="submission" date="2017-12" db="EMBL/GenBank/DDBJ databases">
        <title>Taxonomic description and draft genome of Pradoshia cofamensis Gen. nov., sp. nov., a thermotolerant bacillale isolated from anterior gut of earthworm Eisenia fetida.</title>
        <authorList>
            <person name="Saha T."/>
            <person name="Chakraborty R."/>
        </authorList>
    </citation>
    <scope>NUCLEOTIDE SEQUENCE [LARGE SCALE GENOMIC DNA]</scope>
    <source>
        <strain evidence="2 3">EAG3</strain>
    </source>
</reference>
<keyword evidence="1" id="KW-0472">Membrane</keyword>
<accession>A0A2S7MW58</accession>
<dbReference type="OrthoDB" id="2371262at2"/>
<evidence type="ECO:0000313" key="3">
    <source>
        <dbReference type="Proteomes" id="UP000239663"/>
    </source>
</evidence>
<name>A0A2S7MW58_9BACI</name>
<evidence type="ECO:0000256" key="1">
    <source>
        <dbReference type="SAM" id="Phobius"/>
    </source>
</evidence>
<dbReference type="InterPro" id="IPR019712">
    <property type="entry name" value="YtpB-like"/>
</dbReference>